<dbReference type="InterPro" id="IPR010982">
    <property type="entry name" value="Lambda_DNA-bd_dom_sf"/>
</dbReference>
<dbReference type="CDD" id="cd00093">
    <property type="entry name" value="HTH_XRE"/>
    <property type="match status" value="1"/>
</dbReference>
<gene>
    <name evidence="2" type="ORF">WMO28_04905</name>
</gene>
<evidence type="ECO:0000259" key="1">
    <source>
        <dbReference type="Pfam" id="PF13443"/>
    </source>
</evidence>
<sequence length="124" mass="14596">MSVFSDLLKHYIHEKNVKVMSLAHYCNLERSTVYKFINGKREPMSAELVEQIAHFIKLTPLETYQLKEAWKMARMGENDYYIRKSIEHFLSDFPNKSTTSLHSITPPPTQIWSILFLPVRTVFC</sequence>
<evidence type="ECO:0000313" key="2">
    <source>
        <dbReference type="EMBL" id="MEQ2370294.1"/>
    </source>
</evidence>
<organism evidence="2 3">
    <name type="scientific">Blautia aquisgranensis</name>
    <dbReference type="NCBI Taxonomy" id="3133153"/>
    <lineage>
        <taxon>Bacteria</taxon>
        <taxon>Bacillati</taxon>
        <taxon>Bacillota</taxon>
        <taxon>Clostridia</taxon>
        <taxon>Lachnospirales</taxon>
        <taxon>Lachnospiraceae</taxon>
        <taxon>Blautia</taxon>
    </lineage>
</organism>
<name>A0ABV1BCC7_9FIRM</name>
<dbReference type="Gene3D" id="1.10.260.40">
    <property type="entry name" value="lambda repressor-like DNA-binding domains"/>
    <property type="match status" value="1"/>
</dbReference>
<dbReference type="InterPro" id="IPR001387">
    <property type="entry name" value="Cro/C1-type_HTH"/>
</dbReference>
<protein>
    <submittedName>
        <fullName evidence="2">Helix-turn-helix transcriptional regulator</fullName>
    </submittedName>
</protein>
<dbReference type="SUPFAM" id="SSF47413">
    <property type="entry name" value="lambda repressor-like DNA-binding domains"/>
    <property type="match status" value="1"/>
</dbReference>
<reference evidence="2 3" key="1">
    <citation type="submission" date="2024-03" db="EMBL/GenBank/DDBJ databases">
        <title>Human intestinal bacterial collection.</title>
        <authorList>
            <person name="Pauvert C."/>
            <person name="Hitch T.C.A."/>
            <person name="Clavel T."/>
        </authorList>
    </citation>
    <scope>NUCLEOTIDE SEQUENCE [LARGE SCALE GENOMIC DNA]</scope>
    <source>
        <strain evidence="2 3">CLA-JM-H16</strain>
    </source>
</reference>
<proteinExistence type="predicted"/>
<dbReference type="Pfam" id="PF13443">
    <property type="entry name" value="HTH_26"/>
    <property type="match status" value="1"/>
</dbReference>
<dbReference type="Proteomes" id="UP001473063">
    <property type="component" value="Unassembled WGS sequence"/>
</dbReference>
<keyword evidence="3" id="KW-1185">Reference proteome</keyword>
<feature type="domain" description="HTH cro/C1-type" evidence="1">
    <location>
        <begin position="8"/>
        <end position="60"/>
    </location>
</feature>
<evidence type="ECO:0000313" key="3">
    <source>
        <dbReference type="Proteomes" id="UP001473063"/>
    </source>
</evidence>
<comment type="caution">
    <text evidence="2">The sequence shown here is derived from an EMBL/GenBank/DDBJ whole genome shotgun (WGS) entry which is preliminary data.</text>
</comment>
<accession>A0ABV1BCC7</accession>
<dbReference type="EMBL" id="JBBMEJ010000004">
    <property type="protein sequence ID" value="MEQ2370294.1"/>
    <property type="molecule type" value="Genomic_DNA"/>
</dbReference>
<dbReference type="RefSeq" id="WP_349056223.1">
    <property type="nucleotide sequence ID" value="NZ_JBBMEJ010000004.1"/>
</dbReference>